<evidence type="ECO:0000313" key="1">
    <source>
        <dbReference type="EMBL" id="NME53270.1"/>
    </source>
</evidence>
<proteinExistence type="predicted"/>
<gene>
    <name evidence="1" type="ORF">HF854_12325</name>
</gene>
<protein>
    <submittedName>
        <fullName evidence="1">Uncharacterized protein</fullName>
    </submittedName>
</protein>
<accession>A0A848CD90</accession>
<dbReference type="AlphaFoldDB" id="A0A848CD90"/>
<dbReference type="Proteomes" id="UP000522333">
    <property type="component" value="Unassembled WGS sequence"/>
</dbReference>
<comment type="caution">
    <text evidence="1">The sequence shown here is derived from an EMBL/GenBank/DDBJ whole genome shotgun (WGS) entry which is preliminary data.</text>
</comment>
<dbReference type="EMBL" id="JABAFY010000107">
    <property type="protein sequence ID" value="NME53270.1"/>
    <property type="molecule type" value="Genomic_DNA"/>
</dbReference>
<evidence type="ECO:0000313" key="2">
    <source>
        <dbReference type="Proteomes" id="UP000522333"/>
    </source>
</evidence>
<sequence>MCAQEQAKAELALAHENNSAVIRELQRMQKDASLHLTVDAKTLLGEEKSEVEESAIVTPMAQSGVLG</sequence>
<reference evidence="1 2" key="1">
    <citation type="submission" date="2020-04" db="EMBL/GenBank/DDBJ databases">
        <authorList>
            <person name="Hitch T.C.A."/>
            <person name="Wylensek D."/>
            <person name="Clavel T."/>
        </authorList>
    </citation>
    <scope>NUCLEOTIDE SEQUENCE [LARGE SCALE GENOMIC DNA]</scope>
    <source>
        <strain evidence="1 2">PG-251-APC-1</strain>
    </source>
</reference>
<name>A0A848CD90_9BACT</name>
<organism evidence="1 2">
    <name type="scientific">Desulfovibrio piger</name>
    <dbReference type="NCBI Taxonomy" id="901"/>
    <lineage>
        <taxon>Bacteria</taxon>
        <taxon>Pseudomonadati</taxon>
        <taxon>Thermodesulfobacteriota</taxon>
        <taxon>Desulfovibrionia</taxon>
        <taxon>Desulfovibrionales</taxon>
        <taxon>Desulfovibrionaceae</taxon>
        <taxon>Desulfovibrio</taxon>
    </lineage>
</organism>
<dbReference type="RefSeq" id="WP_168936546.1">
    <property type="nucleotide sequence ID" value="NZ_JABAFY010000107.1"/>
</dbReference>